<dbReference type="Proteomes" id="UP000712281">
    <property type="component" value="Unassembled WGS sequence"/>
</dbReference>
<dbReference type="EMBL" id="QGKW02000276">
    <property type="protein sequence ID" value="KAF2608310.1"/>
    <property type="molecule type" value="Genomic_DNA"/>
</dbReference>
<comment type="caution">
    <text evidence="2">The sequence shown here is derived from an EMBL/GenBank/DDBJ whole genome shotgun (WGS) entry which is preliminary data.</text>
</comment>
<evidence type="ECO:0000313" key="2">
    <source>
        <dbReference type="EMBL" id="KAF2608310.1"/>
    </source>
</evidence>
<sequence>MTERTPPEGVPVALRLGTSAELPIPEVIRDAPHKETRRPGRPPGKRTLQNSPRLIAGASSRIRRVTQNKPSPRRKQATEKMTGQKANTNAGTSRRKDKIVSEVASMSAAKEGEFLVVVLDERGCDVDSEQIAELLGDAGNSVSFPFVLTSPCFGLKLISYRGELSLQMKRLERTY</sequence>
<name>A0A8S9LJQ3_BRACR</name>
<proteinExistence type="predicted"/>
<evidence type="ECO:0000256" key="1">
    <source>
        <dbReference type="SAM" id="MobiDB-lite"/>
    </source>
</evidence>
<feature type="compositionally biased region" description="Basic residues" evidence="1">
    <location>
        <begin position="61"/>
        <end position="75"/>
    </location>
</feature>
<protein>
    <submittedName>
        <fullName evidence="2">Uncharacterized protein</fullName>
    </submittedName>
</protein>
<feature type="region of interest" description="Disordered" evidence="1">
    <location>
        <begin position="1"/>
        <end position="98"/>
    </location>
</feature>
<reference evidence="2" key="1">
    <citation type="submission" date="2019-12" db="EMBL/GenBank/DDBJ databases">
        <title>Genome sequencing and annotation of Brassica cretica.</title>
        <authorList>
            <person name="Studholme D.J."/>
            <person name="Sarris P.F."/>
        </authorList>
    </citation>
    <scope>NUCLEOTIDE SEQUENCE</scope>
    <source>
        <strain evidence="2">PFS-001/15</strain>
        <tissue evidence="2">Leaf</tissue>
    </source>
</reference>
<dbReference type="AlphaFoldDB" id="A0A8S9LJQ3"/>
<organism evidence="2 3">
    <name type="scientific">Brassica cretica</name>
    <name type="common">Mustard</name>
    <dbReference type="NCBI Taxonomy" id="69181"/>
    <lineage>
        <taxon>Eukaryota</taxon>
        <taxon>Viridiplantae</taxon>
        <taxon>Streptophyta</taxon>
        <taxon>Embryophyta</taxon>
        <taxon>Tracheophyta</taxon>
        <taxon>Spermatophyta</taxon>
        <taxon>Magnoliopsida</taxon>
        <taxon>eudicotyledons</taxon>
        <taxon>Gunneridae</taxon>
        <taxon>Pentapetalae</taxon>
        <taxon>rosids</taxon>
        <taxon>malvids</taxon>
        <taxon>Brassicales</taxon>
        <taxon>Brassicaceae</taxon>
        <taxon>Brassiceae</taxon>
        <taxon>Brassica</taxon>
    </lineage>
</organism>
<feature type="compositionally biased region" description="Basic and acidic residues" evidence="1">
    <location>
        <begin position="27"/>
        <end position="38"/>
    </location>
</feature>
<evidence type="ECO:0000313" key="3">
    <source>
        <dbReference type="Proteomes" id="UP000712281"/>
    </source>
</evidence>
<feature type="compositionally biased region" description="Polar residues" evidence="1">
    <location>
        <begin position="79"/>
        <end position="92"/>
    </location>
</feature>
<accession>A0A8S9LJQ3</accession>
<gene>
    <name evidence="2" type="ORF">F2Q68_00043304</name>
</gene>